<dbReference type="InterPro" id="IPR029569">
    <property type="entry name" value="CALHM"/>
</dbReference>
<evidence type="ECO:0000313" key="12">
    <source>
        <dbReference type="Proteomes" id="UP000694387"/>
    </source>
</evidence>
<organism evidence="11 12">
    <name type="scientific">Equus asinus</name>
    <name type="common">Donkey</name>
    <name type="synonym">Equus africanus asinus</name>
    <dbReference type="NCBI Taxonomy" id="9793"/>
    <lineage>
        <taxon>Eukaryota</taxon>
        <taxon>Metazoa</taxon>
        <taxon>Chordata</taxon>
        <taxon>Craniata</taxon>
        <taxon>Vertebrata</taxon>
        <taxon>Euteleostomi</taxon>
        <taxon>Mammalia</taxon>
        <taxon>Eutheria</taxon>
        <taxon>Laurasiatheria</taxon>
        <taxon>Perissodactyla</taxon>
        <taxon>Equidae</taxon>
        <taxon>Equus</taxon>
    </lineage>
</organism>
<keyword evidence="12" id="KW-1185">Reference proteome</keyword>
<keyword evidence="8" id="KW-0407">Ion channel</keyword>
<name>A0A9L0K4E1_EQUAS</name>
<feature type="compositionally biased region" description="Polar residues" evidence="9">
    <location>
        <begin position="336"/>
        <end position="348"/>
    </location>
</feature>
<feature type="region of interest" description="Disordered" evidence="9">
    <location>
        <begin position="312"/>
        <end position="348"/>
    </location>
</feature>
<evidence type="ECO:0000256" key="1">
    <source>
        <dbReference type="ARBA" id="ARBA00004141"/>
    </source>
</evidence>
<keyword evidence="6" id="KW-0406">Ion transport</keyword>
<feature type="transmembrane region" description="Helical" evidence="10">
    <location>
        <begin position="27"/>
        <end position="48"/>
    </location>
</feature>
<evidence type="ECO:0000256" key="9">
    <source>
        <dbReference type="SAM" id="MobiDB-lite"/>
    </source>
</evidence>
<keyword evidence="3" id="KW-0813">Transport</keyword>
<dbReference type="Proteomes" id="UP000694387">
    <property type="component" value="Chromosome 24"/>
</dbReference>
<dbReference type="PANTHER" id="PTHR32261:SF4">
    <property type="entry name" value="CALCIUM HOMEOSTASIS MODULATOR PROTEIN 6"/>
    <property type="match status" value="1"/>
</dbReference>
<evidence type="ECO:0000256" key="3">
    <source>
        <dbReference type="ARBA" id="ARBA00022448"/>
    </source>
</evidence>
<gene>
    <name evidence="11" type="primary">CALHM6</name>
</gene>
<keyword evidence="4 10" id="KW-0812">Transmembrane</keyword>
<dbReference type="PANTHER" id="PTHR32261">
    <property type="entry name" value="CALCIUM HOMEOSTASIS MODULATOR PROTEIN"/>
    <property type="match status" value="1"/>
</dbReference>
<reference evidence="11 12" key="1">
    <citation type="journal article" date="2020" name="Nat. Commun.">
        <title>Donkey genomes provide new insights into domestication and selection for coat color.</title>
        <authorList>
            <person name="Wang"/>
            <person name="C."/>
            <person name="Li"/>
            <person name="H."/>
            <person name="Guo"/>
            <person name="Y."/>
            <person name="Huang"/>
            <person name="J."/>
            <person name="Sun"/>
            <person name="Y."/>
            <person name="Min"/>
            <person name="J."/>
            <person name="Wang"/>
            <person name="J."/>
            <person name="Fang"/>
            <person name="X."/>
            <person name="Zhao"/>
            <person name="Z."/>
            <person name="Wang"/>
            <person name="S."/>
            <person name="Zhang"/>
            <person name="Y."/>
            <person name="Liu"/>
            <person name="Q."/>
            <person name="Jiang"/>
            <person name="Q."/>
            <person name="Wang"/>
            <person name="X."/>
            <person name="Guo"/>
            <person name="Y."/>
            <person name="Yang"/>
            <person name="C."/>
            <person name="Wang"/>
            <person name="Y."/>
            <person name="Tian"/>
            <person name="F."/>
            <person name="Zhuang"/>
            <person name="G."/>
            <person name="Fan"/>
            <person name="Y."/>
            <person name="Gao"/>
            <person name="Q."/>
            <person name="Li"/>
            <person name="Y."/>
            <person name="Ju"/>
            <person name="Z."/>
            <person name="Li"/>
            <person name="J."/>
            <person name="Li"/>
            <person name="R."/>
            <person name="Hou"/>
            <person name="M."/>
            <person name="Yang"/>
            <person name="G."/>
            <person name="Liu"/>
            <person name="G."/>
            <person name="Liu"/>
            <person name="W."/>
            <person name="Guo"/>
            <person name="J."/>
            <person name="Pan"/>
            <person name="S."/>
            <person name="Fan"/>
            <person name="G."/>
            <person name="Zhang"/>
            <person name="W."/>
            <person name="Zhang"/>
            <person name="R."/>
            <person name="Yu"/>
            <person name="J."/>
            <person name="Zhang"/>
            <person name="X."/>
            <person name="Yin"/>
            <person name="Q."/>
            <person name="Ji"/>
            <person name="C."/>
            <person name="Jin"/>
            <person name="Y."/>
            <person name="Yue"/>
            <person name="G."/>
            <person name="Liu"/>
            <person name="M."/>
            <person name="Xu"/>
            <person name="J."/>
            <person name="Liu"/>
            <person name="S."/>
            <person name="Jordana"/>
            <person name="J."/>
            <person name="Noce"/>
            <person name="A."/>
            <person name="Amills"/>
            <person name="M."/>
            <person name="Wu"/>
            <person name="D.D."/>
            <person name="Li"/>
            <person name="S."/>
            <person name="Zhou"/>
            <person name="X. and Zhong"/>
            <person name="J."/>
        </authorList>
    </citation>
    <scope>NUCLEOTIDE SEQUENCE [LARGE SCALE GENOMIC DNA]</scope>
</reference>
<dbReference type="AlphaFoldDB" id="A0A9L0K4E1"/>
<accession>A0A9L0K4E1</accession>
<evidence type="ECO:0000256" key="4">
    <source>
        <dbReference type="ARBA" id="ARBA00022692"/>
    </source>
</evidence>
<comment type="similarity">
    <text evidence="2">Belongs to the CALHM family.</text>
</comment>
<dbReference type="OrthoDB" id="5962981at2759"/>
<evidence type="ECO:0000313" key="11">
    <source>
        <dbReference type="Ensembl" id="ENSEASP00005057217.1"/>
    </source>
</evidence>
<evidence type="ECO:0000256" key="7">
    <source>
        <dbReference type="ARBA" id="ARBA00023136"/>
    </source>
</evidence>
<dbReference type="OMA" id="KFWKIYS"/>
<dbReference type="GeneID" id="106847033"/>
<dbReference type="GO" id="GO:0005886">
    <property type="term" value="C:plasma membrane"/>
    <property type="evidence" value="ECO:0007669"/>
    <property type="project" value="TreeGrafter"/>
</dbReference>
<dbReference type="GO" id="GO:0005261">
    <property type="term" value="F:monoatomic cation channel activity"/>
    <property type="evidence" value="ECO:0007669"/>
    <property type="project" value="TreeGrafter"/>
</dbReference>
<comment type="subcellular location">
    <subcellularLocation>
        <location evidence="1">Membrane</location>
        <topology evidence="1">Multi-pass membrane protein</topology>
    </subcellularLocation>
</comment>
<dbReference type="Pfam" id="PF14798">
    <property type="entry name" value="Ca_hom_mod"/>
    <property type="match status" value="1"/>
</dbReference>
<evidence type="ECO:0000256" key="10">
    <source>
        <dbReference type="SAM" id="Phobius"/>
    </source>
</evidence>
<evidence type="ECO:0000256" key="8">
    <source>
        <dbReference type="ARBA" id="ARBA00023303"/>
    </source>
</evidence>
<dbReference type="Ensembl" id="ENSEAST00005045200.1">
    <property type="protein sequence ID" value="ENSEASP00005057217.1"/>
    <property type="gene ID" value="ENSEASG00005008375.2"/>
</dbReference>
<evidence type="ECO:0000256" key="6">
    <source>
        <dbReference type="ARBA" id="ARBA00023065"/>
    </source>
</evidence>
<dbReference type="GO" id="GO:1904669">
    <property type="term" value="P:ATP export"/>
    <property type="evidence" value="ECO:0007669"/>
    <property type="project" value="UniProtKB-ARBA"/>
</dbReference>
<evidence type="ECO:0000256" key="2">
    <source>
        <dbReference type="ARBA" id="ARBA00008497"/>
    </source>
</evidence>
<dbReference type="GeneTree" id="ENSGT01030000234610"/>
<protein>
    <submittedName>
        <fullName evidence="11">Calcium homeostasis modulator family member 6</fullName>
    </submittedName>
</protein>
<proteinExistence type="inferred from homology"/>
<dbReference type="KEGG" id="eai:106847033"/>
<feature type="transmembrane region" description="Helical" evidence="10">
    <location>
        <begin position="60"/>
        <end position="79"/>
    </location>
</feature>
<reference evidence="11" key="2">
    <citation type="submission" date="2025-08" db="UniProtKB">
        <authorList>
            <consortium name="Ensembl"/>
        </authorList>
    </citation>
    <scope>IDENTIFICATION</scope>
</reference>
<keyword evidence="7 10" id="KW-0472">Membrane</keyword>
<evidence type="ECO:0000256" key="5">
    <source>
        <dbReference type="ARBA" id="ARBA00022989"/>
    </source>
</evidence>
<reference evidence="11" key="3">
    <citation type="submission" date="2025-09" db="UniProtKB">
        <authorList>
            <consortium name="Ensembl"/>
        </authorList>
    </citation>
    <scope>IDENTIFICATION</scope>
</reference>
<keyword evidence="5 10" id="KW-1133">Transmembrane helix</keyword>
<sequence length="348" mass="37658">MATTSWGSAIARFGTVLATYLKHHSKLGCGLASLLTASGELIFSTVVFQCPCSASWNLPYSLVFLLLPALVFYLLGCVLRTRSLCLLCSCCRTRNAGINRCDLCDECCRVSGPALVSSVTWVAVALLGGAVYECCASGSTFKADRLCVGRSSSCAAQLPLVPCRQAQDPLVQDLQKVLRAESQVVGWSLIAAVILLFLIFACVSHHRAGGSSLQLKFWKIYSEEEHQCLRTQVTERATKLADENVRCFFEGSRPTGCNIPSMECWQEISSPYPFNPEDEYLSALHRSVNEIQNRHTMNSPSGDEMPWGNVSSASGDAMPLGNVSSPSGGEVVRTLCSDSSNVEGTDEL</sequence>
<feature type="transmembrane region" description="Helical" evidence="10">
    <location>
        <begin position="184"/>
        <end position="206"/>
    </location>
</feature>